<keyword evidence="9" id="KW-1185">Reference proteome</keyword>
<evidence type="ECO:0000313" key="9">
    <source>
        <dbReference type="Proteomes" id="UP000272942"/>
    </source>
</evidence>
<protein>
    <submittedName>
        <fullName evidence="10">MFS domain-containing protein</fullName>
    </submittedName>
</protein>
<feature type="region of interest" description="Disordered" evidence="5">
    <location>
        <begin position="1"/>
        <end position="24"/>
    </location>
</feature>
<keyword evidence="4 6" id="KW-0472">Membrane</keyword>
<feature type="domain" description="Major facilitator superfamily (MFS) profile" evidence="7">
    <location>
        <begin position="146"/>
        <end position="588"/>
    </location>
</feature>
<feature type="transmembrane region" description="Helical" evidence="6">
    <location>
        <begin position="499"/>
        <end position="523"/>
    </location>
</feature>
<dbReference type="EMBL" id="UZAN01042801">
    <property type="protein sequence ID" value="VDP76819.1"/>
    <property type="molecule type" value="Genomic_DNA"/>
</dbReference>
<dbReference type="GO" id="GO:0016020">
    <property type="term" value="C:membrane"/>
    <property type="evidence" value="ECO:0007669"/>
    <property type="project" value="UniProtKB-SubCell"/>
</dbReference>
<dbReference type="AlphaFoldDB" id="A0A183AFZ9"/>
<accession>A0A183AFZ9</accession>
<dbReference type="PROSITE" id="PS50850">
    <property type="entry name" value="MFS"/>
    <property type="match status" value="1"/>
</dbReference>
<evidence type="ECO:0000256" key="5">
    <source>
        <dbReference type="SAM" id="MobiDB-lite"/>
    </source>
</evidence>
<dbReference type="Pfam" id="PF00083">
    <property type="entry name" value="Sugar_tr"/>
    <property type="match status" value="1"/>
</dbReference>
<evidence type="ECO:0000256" key="3">
    <source>
        <dbReference type="ARBA" id="ARBA00022989"/>
    </source>
</evidence>
<gene>
    <name evidence="8" type="ORF">ECPE_LOCUS5884</name>
</gene>
<evidence type="ECO:0000256" key="2">
    <source>
        <dbReference type="ARBA" id="ARBA00022692"/>
    </source>
</evidence>
<dbReference type="Proteomes" id="UP000272942">
    <property type="component" value="Unassembled WGS sequence"/>
</dbReference>
<evidence type="ECO:0000256" key="4">
    <source>
        <dbReference type="ARBA" id="ARBA00023136"/>
    </source>
</evidence>
<feature type="transmembrane region" description="Helical" evidence="6">
    <location>
        <begin position="566"/>
        <end position="583"/>
    </location>
</feature>
<keyword evidence="3 6" id="KW-1133">Transmembrane helix</keyword>
<reference evidence="8 9" key="2">
    <citation type="submission" date="2018-11" db="EMBL/GenBank/DDBJ databases">
        <authorList>
            <consortium name="Pathogen Informatics"/>
        </authorList>
    </citation>
    <scope>NUCLEOTIDE SEQUENCE [LARGE SCALE GENOMIC DNA]</scope>
    <source>
        <strain evidence="8 9">Egypt</strain>
    </source>
</reference>
<dbReference type="OrthoDB" id="5141738at2759"/>
<name>A0A183AFZ9_9TREM</name>
<evidence type="ECO:0000259" key="7">
    <source>
        <dbReference type="PROSITE" id="PS50850"/>
    </source>
</evidence>
<sequence length="624" mass="70481">MGQRSDSESIELTDRNGKAGRRHPVKPDINVDNILEDEVGANGLWQWSIIILLMLSTPSTPTFPVFANSVPEKRCRMEPELEYLLNERNLTFHEIGRVIGPWFTTVLENETNTHVGCTRYRIPWTNDSLTERLDRIHDTHNNDSRLETEPCPNGYVFQLNNMQYPGSVIVEFATVCNHDWLAPFETSVYMFGMMCGFLVGGWAGDRFGRKPTAIFMTVVEIVSAIGISLSPNYSTYAVFRGFSGASNIGRVTVYNVLAMELTLARYRSYFSAALSLGYNFLLRGFMSLLALYIPEWRWLNLACTAPALLGLLQFCVLSESPRWLISRNRLTKALAVLRYGYKVNHFGRTKPKEGQVQLISLEHATEAWMSHNEQYGEGQTLLKRKRSRKYCIKRMFRSLFRTFSTPQLARTTTLGILLFNANGMVFFGLLLYANTIRDSIYIVSFVNAAMTIPGVALSMFLYRFFRFRRLPLVIVFLITFVALVIGGSYAYVVHPEDDIVLTVTSNIAVTCSVGSMFMTYIYLPELYPSKIRSQAFGIVAGLGRFGSMVCTFVNQLDNHVAHGLPILVYAGVTIIMVGLLFILPDTSGENLSDYTVIEVNQSTVGNSWKIVRTPRLEVSKNQEA</sequence>
<feature type="transmembrane region" description="Helical" evidence="6">
    <location>
        <begin position="472"/>
        <end position="493"/>
    </location>
</feature>
<evidence type="ECO:0000313" key="10">
    <source>
        <dbReference type="WBParaSite" id="ECPE_0000589701-mRNA-1"/>
    </source>
</evidence>
<feature type="transmembrane region" description="Helical" evidence="6">
    <location>
        <begin position="439"/>
        <end position="465"/>
    </location>
</feature>
<evidence type="ECO:0000256" key="1">
    <source>
        <dbReference type="ARBA" id="ARBA00004141"/>
    </source>
</evidence>
<evidence type="ECO:0000313" key="8">
    <source>
        <dbReference type="EMBL" id="VDP76819.1"/>
    </source>
</evidence>
<comment type="subcellular location">
    <subcellularLocation>
        <location evidence="1">Membrane</location>
        <topology evidence="1">Multi-pass membrane protein</topology>
    </subcellularLocation>
</comment>
<dbReference type="InterPro" id="IPR005828">
    <property type="entry name" value="MFS_sugar_transport-like"/>
</dbReference>
<proteinExistence type="predicted"/>
<dbReference type="InterPro" id="IPR020846">
    <property type="entry name" value="MFS_dom"/>
</dbReference>
<reference evidence="10" key="1">
    <citation type="submission" date="2016-06" db="UniProtKB">
        <authorList>
            <consortium name="WormBaseParasite"/>
        </authorList>
    </citation>
    <scope>IDENTIFICATION</scope>
</reference>
<feature type="transmembrane region" description="Helical" evidence="6">
    <location>
        <begin position="414"/>
        <end position="433"/>
    </location>
</feature>
<dbReference type="SUPFAM" id="SSF103473">
    <property type="entry name" value="MFS general substrate transporter"/>
    <property type="match status" value="1"/>
</dbReference>
<keyword evidence="2 6" id="KW-0812">Transmembrane</keyword>
<dbReference type="PANTHER" id="PTHR24064">
    <property type="entry name" value="SOLUTE CARRIER FAMILY 22 MEMBER"/>
    <property type="match status" value="1"/>
</dbReference>
<feature type="transmembrane region" description="Helical" evidence="6">
    <location>
        <begin position="535"/>
        <end position="554"/>
    </location>
</feature>
<dbReference type="WBParaSite" id="ECPE_0000589701-mRNA-1">
    <property type="protein sequence ID" value="ECPE_0000589701-mRNA-1"/>
    <property type="gene ID" value="ECPE_0000589701"/>
</dbReference>
<organism evidence="10">
    <name type="scientific">Echinostoma caproni</name>
    <dbReference type="NCBI Taxonomy" id="27848"/>
    <lineage>
        <taxon>Eukaryota</taxon>
        <taxon>Metazoa</taxon>
        <taxon>Spiralia</taxon>
        <taxon>Lophotrochozoa</taxon>
        <taxon>Platyhelminthes</taxon>
        <taxon>Trematoda</taxon>
        <taxon>Digenea</taxon>
        <taxon>Plagiorchiida</taxon>
        <taxon>Echinostomata</taxon>
        <taxon>Echinostomatoidea</taxon>
        <taxon>Echinostomatidae</taxon>
        <taxon>Echinostoma</taxon>
    </lineage>
</organism>
<evidence type="ECO:0000256" key="6">
    <source>
        <dbReference type="SAM" id="Phobius"/>
    </source>
</evidence>
<dbReference type="InterPro" id="IPR036259">
    <property type="entry name" value="MFS_trans_sf"/>
</dbReference>
<dbReference type="GO" id="GO:0022857">
    <property type="term" value="F:transmembrane transporter activity"/>
    <property type="evidence" value="ECO:0007669"/>
    <property type="project" value="InterPro"/>
</dbReference>
<dbReference type="Gene3D" id="1.20.1250.20">
    <property type="entry name" value="MFS general substrate transporter like domains"/>
    <property type="match status" value="1"/>
</dbReference>